<name>A0A844YCJ3_9SPHN</name>
<feature type="transmembrane region" description="Helical" evidence="1">
    <location>
        <begin position="268"/>
        <end position="287"/>
    </location>
</feature>
<keyword evidence="3" id="KW-0012">Acyltransferase</keyword>
<feature type="domain" description="Acyltransferase 3" evidence="2">
    <location>
        <begin position="24"/>
        <end position="322"/>
    </location>
</feature>
<proteinExistence type="predicted"/>
<evidence type="ECO:0000259" key="2">
    <source>
        <dbReference type="Pfam" id="PF01757"/>
    </source>
</evidence>
<dbReference type="PANTHER" id="PTHR23028:SF131">
    <property type="entry name" value="BLR2367 PROTEIN"/>
    <property type="match status" value="1"/>
</dbReference>
<dbReference type="OrthoDB" id="9796461at2"/>
<evidence type="ECO:0000313" key="3">
    <source>
        <dbReference type="EMBL" id="MXO54672.1"/>
    </source>
</evidence>
<dbReference type="PANTHER" id="PTHR23028">
    <property type="entry name" value="ACETYLTRANSFERASE"/>
    <property type="match status" value="1"/>
</dbReference>
<feature type="transmembrane region" description="Helical" evidence="1">
    <location>
        <begin position="57"/>
        <end position="78"/>
    </location>
</feature>
<reference evidence="3 4" key="1">
    <citation type="submission" date="2019-12" db="EMBL/GenBank/DDBJ databases">
        <title>Genomic-based taxomic classification of the family Erythrobacteraceae.</title>
        <authorList>
            <person name="Xu L."/>
        </authorList>
    </citation>
    <scope>NUCLEOTIDE SEQUENCE [LARGE SCALE GENOMIC DNA]</scope>
    <source>
        <strain evidence="3 4">JCM 17468</strain>
    </source>
</reference>
<feature type="transmembrane region" description="Helical" evidence="1">
    <location>
        <begin position="221"/>
        <end position="238"/>
    </location>
</feature>
<dbReference type="Proteomes" id="UP000430272">
    <property type="component" value="Unassembled WGS sequence"/>
</dbReference>
<keyword evidence="4" id="KW-1185">Reference proteome</keyword>
<dbReference type="Pfam" id="PF01757">
    <property type="entry name" value="Acyl_transf_3"/>
    <property type="match status" value="1"/>
</dbReference>
<protein>
    <submittedName>
        <fullName evidence="3">Acyltransferase family protein</fullName>
    </submittedName>
</protein>
<evidence type="ECO:0000313" key="4">
    <source>
        <dbReference type="Proteomes" id="UP000430272"/>
    </source>
</evidence>
<accession>A0A844YCJ3</accession>
<dbReference type="InterPro" id="IPR002656">
    <property type="entry name" value="Acyl_transf_3_dom"/>
</dbReference>
<sequence length="354" mass="38724">MTFENPGRAPAGSAQRAGRVLNILQAGRALAALAVVIHHANISATNLIGGAPRFSEFLGYGALGVDFFFVLSGFIIYYSSADSRPDREWVIGFLLRRGIRIYIPYWPLGIAVALFYLSVPGIGSPGHQFGWFSTLTLLPTDKLPALLPAWTLQHEVFFYLVFAMLIWMRSLWIGLAVWTLAMALLWYPNGPESNVMLASMNIEFVAGIMAAFLVMRDKVPTLLFSGLAIGFLVFYFVGGPSTNSLVFGMGVAFLVAVAASFELRGRIHIPSFVLLLGNASYAIYLIHNPLLAVTTRLVRAMDLTWGMAMAVGIAASTAAGIAYYFGYERPSLRFAHRKLIAPRMAIERASPSKS</sequence>
<feature type="transmembrane region" description="Helical" evidence="1">
    <location>
        <begin position="307"/>
        <end position="327"/>
    </location>
</feature>
<dbReference type="GO" id="GO:0000271">
    <property type="term" value="P:polysaccharide biosynthetic process"/>
    <property type="evidence" value="ECO:0007669"/>
    <property type="project" value="TreeGrafter"/>
</dbReference>
<feature type="transmembrane region" description="Helical" evidence="1">
    <location>
        <begin position="143"/>
        <end position="164"/>
    </location>
</feature>
<keyword evidence="1" id="KW-0812">Transmembrane</keyword>
<dbReference type="RefSeq" id="WP_160661568.1">
    <property type="nucleotide sequence ID" value="NZ_BAABDV010000001.1"/>
</dbReference>
<evidence type="ECO:0000256" key="1">
    <source>
        <dbReference type="SAM" id="Phobius"/>
    </source>
</evidence>
<feature type="transmembrane region" description="Helical" evidence="1">
    <location>
        <begin position="195"/>
        <end position="214"/>
    </location>
</feature>
<keyword evidence="3" id="KW-0808">Transferase</keyword>
<dbReference type="AlphaFoldDB" id="A0A844YCJ3"/>
<dbReference type="EMBL" id="WTYD01000002">
    <property type="protein sequence ID" value="MXO54672.1"/>
    <property type="molecule type" value="Genomic_DNA"/>
</dbReference>
<feature type="transmembrane region" description="Helical" evidence="1">
    <location>
        <begin position="171"/>
        <end position="189"/>
    </location>
</feature>
<dbReference type="GO" id="GO:0016747">
    <property type="term" value="F:acyltransferase activity, transferring groups other than amino-acyl groups"/>
    <property type="evidence" value="ECO:0007669"/>
    <property type="project" value="InterPro"/>
</dbReference>
<keyword evidence="1" id="KW-1133">Transmembrane helix</keyword>
<feature type="transmembrane region" description="Helical" evidence="1">
    <location>
        <begin position="99"/>
        <end position="123"/>
    </location>
</feature>
<gene>
    <name evidence="3" type="ORF">GRI47_11740</name>
</gene>
<organism evidence="3 4">
    <name type="scientific">Qipengyuania pelagi</name>
    <dbReference type="NCBI Taxonomy" id="994320"/>
    <lineage>
        <taxon>Bacteria</taxon>
        <taxon>Pseudomonadati</taxon>
        <taxon>Pseudomonadota</taxon>
        <taxon>Alphaproteobacteria</taxon>
        <taxon>Sphingomonadales</taxon>
        <taxon>Erythrobacteraceae</taxon>
        <taxon>Qipengyuania</taxon>
    </lineage>
</organism>
<dbReference type="GO" id="GO:0016020">
    <property type="term" value="C:membrane"/>
    <property type="evidence" value="ECO:0007669"/>
    <property type="project" value="TreeGrafter"/>
</dbReference>
<comment type="caution">
    <text evidence="3">The sequence shown here is derived from an EMBL/GenBank/DDBJ whole genome shotgun (WGS) entry which is preliminary data.</text>
</comment>
<feature type="transmembrane region" description="Helical" evidence="1">
    <location>
        <begin position="244"/>
        <end position="261"/>
    </location>
</feature>
<dbReference type="InterPro" id="IPR050879">
    <property type="entry name" value="Acyltransferase_3"/>
</dbReference>
<feature type="transmembrane region" description="Helical" evidence="1">
    <location>
        <begin position="20"/>
        <end position="37"/>
    </location>
</feature>
<keyword evidence="1" id="KW-0472">Membrane</keyword>